<dbReference type="InterPro" id="IPR033882">
    <property type="entry name" value="DDI1_N"/>
</dbReference>
<feature type="domain" description="Ubiquitin-like" evidence="8">
    <location>
        <begin position="1"/>
        <end position="69"/>
    </location>
</feature>
<dbReference type="PROSITE" id="PS50053">
    <property type="entry name" value="UBIQUITIN_2"/>
    <property type="match status" value="1"/>
</dbReference>
<dbReference type="InterPro" id="IPR021109">
    <property type="entry name" value="Peptidase_aspartic_dom_sf"/>
</dbReference>
<dbReference type="SUPFAM" id="SSF50630">
    <property type="entry name" value="Acid proteases"/>
    <property type="match status" value="1"/>
</dbReference>
<evidence type="ECO:0000256" key="5">
    <source>
        <dbReference type="ARBA" id="ARBA00022670"/>
    </source>
</evidence>
<keyword evidence="10" id="KW-1185">Reference proteome</keyword>
<dbReference type="PANTHER" id="PTHR12917:SF1">
    <property type="entry name" value="AT13091P"/>
    <property type="match status" value="1"/>
</dbReference>
<accession>A0AAF0J6B6</accession>
<evidence type="ECO:0000256" key="1">
    <source>
        <dbReference type="ARBA" id="ARBA00003231"/>
    </source>
</evidence>
<evidence type="ECO:0000313" key="10">
    <source>
        <dbReference type="Proteomes" id="UP001219933"/>
    </source>
</evidence>
<dbReference type="PANTHER" id="PTHR12917">
    <property type="entry name" value="ASPARTYL PROTEASE DDI-RELATED"/>
    <property type="match status" value="1"/>
</dbReference>
<dbReference type="AlphaFoldDB" id="A0AAF0J6B6"/>
<keyword evidence="7" id="KW-0378">Hydrolase</keyword>
<sequence length="221" mass="24112">MITFVDAAGNTFPIDADASIEIENIKAILEADTGIPAESQSLRYRDQELDDASRTLESYGVVDGELLVVSDTRKATVTASSTPTQSEEAAAAELLRQQLLQNRSFFTELAKGNPALARAAEQSPESFFDVLQKQRAQMANAAELSMSDPFDIEAQKKIEEAIRQERVAENLVHAIEYNPESFANVTMLYVNLKVNGHPIKAFVDSGAQATIISPECAERCG</sequence>
<evidence type="ECO:0000256" key="7">
    <source>
        <dbReference type="ARBA" id="ARBA00022801"/>
    </source>
</evidence>
<proteinExistence type="inferred from homology"/>
<comment type="function">
    <text evidence="1">Probable aspartic protease. May be involved in the regulation of exocytosis. Acts as a linker between the 19S proteasome and polyubiquitinated proteins via UBA domain interactions with ubiquitin for their subsequent degradation. Required for S-phase checkpoint control.</text>
</comment>
<evidence type="ECO:0000256" key="4">
    <source>
        <dbReference type="ARBA" id="ARBA00021491"/>
    </source>
</evidence>
<comment type="subunit">
    <text evidence="3">Binds ubiquitin and polyubiquitinated proteins.</text>
</comment>
<dbReference type="InterPro" id="IPR029071">
    <property type="entry name" value="Ubiquitin-like_domsf"/>
</dbReference>
<organism evidence="9 10">
    <name type="scientific">Malassezia cuniculi</name>
    <dbReference type="NCBI Taxonomy" id="948313"/>
    <lineage>
        <taxon>Eukaryota</taxon>
        <taxon>Fungi</taxon>
        <taxon>Dikarya</taxon>
        <taxon>Basidiomycota</taxon>
        <taxon>Ustilaginomycotina</taxon>
        <taxon>Malasseziomycetes</taxon>
        <taxon>Malasseziales</taxon>
        <taxon>Malasseziaceae</taxon>
        <taxon>Malassezia</taxon>
    </lineage>
</organism>
<evidence type="ECO:0000256" key="6">
    <source>
        <dbReference type="ARBA" id="ARBA00022750"/>
    </source>
</evidence>
<comment type="similarity">
    <text evidence="2">Belongs to the DDI1 family.</text>
</comment>
<evidence type="ECO:0000256" key="2">
    <source>
        <dbReference type="ARBA" id="ARBA00009136"/>
    </source>
</evidence>
<dbReference type="SMART" id="SM00213">
    <property type="entry name" value="UBQ"/>
    <property type="match status" value="1"/>
</dbReference>
<dbReference type="Pfam" id="PF09668">
    <property type="entry name" value="Asp_protease"/>
    <property type="match status" value="1"/>
</dbReference>
<dbReference type="GO" id="GO:0004190">
    <property type="term" value="F:aspartic-type endopeptidase activity"/>
    <property type="evidence" value="ECO:0007669"/>
    <property type="project" value="UniProtKB-KW"/>
</dbReference>
<name>A0AAF0J6B6_9BASI</name>
<protein>
    <recommendedName>
        <fullName evidence="4">DNA damage-inducible protein 1</fullName>
    </recommendedName>
</protein>
<dbReference type="EMBL" id="CP119879">
    <property type="protein sequence ID" value="WFD35382.1"/>
    <property type="molecule type" value="Genomic_DNA"/>
</dbReference>
<dbReference type="SUPFAM" id="SSF54236">
    <property type="entry name" value="Ubiquitin-like"/>
    <property type="match status" value="1"/>
</dbReference>
<dbReference type="Proteomes" id="UP001219933">
    <property type="component" value="Chromosome 3"/>
</dbReference>
<dbReference type="InterPro" id="IPR019103">
    <property type="entry name" value="Peptidase_aspartic_DDI1-type"/>
</dbReference>
<dbReference type="GO" id="GO:0006508">
    <property type="term" value="P:proteolysis"/>
    <property type="evidence" value="ECO:0007669"/>
    <property type="project" value="UniProtKB-KW"/>
</dbReference>
<dbReference type="CDD" id="cd01796">
    <property type="entry name" value="Ubl_Ddi1_like"/>
    <property type="match status" value="1"/>
</dbReference>
<gene>
    <name evidence="9" type="primary">DDI1</name>
    <name evidence="9" type="ORF">MCUN1_002236</name>
</gene>
<dbReference type="Gene3D" id="2.40.70.10">
    <property type="entry name" value="Acid Proteases"/>
    <property type="match status" value="1"/>
</dbReference>
<evidence type="ECO:0000313" key="9">
    <source>
        <dbReference type="EMBL" id="WFD35382.1"/>
    </source>
</evidence>
<evidence type="ECO:0000259" key="8">
    <source>
        <dbReference type="PROSITE" id="PS50053"/>
    </source>
</evidence>
<dbReference type="InterPro" id="IPR000626">
    <property type="entry name" value="Ubiquitin-like_dom"/>
</dbReference>
<reference evidence="9" key="1">
    <citation type="submission" date="2023-03" db="EMBL/GenBank/DDBJ databases">
        <title>Mating type loci evolution in Malassezia.</title>
        <authorList>
            <person name="Coelho M.A."/>
        </authorList>
    </citation>
    <scope>NUCLEOTIDE SEQUENCE</scope>
    <source>
        <strain evidence="9">CBS 11721</strain>
    </source>
</reference>
<keyword evidence="5" id="KW-0645">Protease</keyword>
<dbReference type="Pfam" id="PF00240">
    <property type="entry name" value="ubiquitin"/>
    <property type="match status" value="1"/>
</dbReference>
<evidence type="ECO:0000256" key="3">
    <source>
        <dbReference type="ARBA" id="ARBA00011128"/>
    </source>
</evidence>
<dbReference type="Gene3D" id="3.10.20.90">
    <property type="entry name" value="Phosphatidylinositol 3-kinase Catalytic Subunit, Chain A, domain 1"/>
    <property type="match status" value="1"/>
</dbReference>
<keyword evidence="6" id="KW-0064">Aspartyl protease</keyword>